<dbReference type="EMBL" id="UYRS01018392">
    <property type="protein sequence ID" value="VDK34518.1"/>
    <property type="molecule type" value="Genomic_DNA"/>
</dbReference>
<evidence type="ECO:0000313" key="4">
    <source>
        <dbReference type="WBParaSite" id="TASK_0000510601-mRNA-1"/>
    </source>
</evidence>
<dbReference type="WBParaSite" id="TASK_0000510601-mRNA-1">
    <property type="protein sequence ID" value="TASK_0000510601-mRNA-1"/>
    <property type="gene ID" value="TASK_0000510601"/>
</dbReference>
<reference evidence="2 3" key="2">
    <citation type="submission" date="2018-11" db="EMBL/GenBank/DDBJ databases">
        <authorList>
            <consortium name="Pathogen Informatics"/>
        </authorList>
    </citation>
    <scope>NUCLEOTIDE SEQUENCE [LARGE SCALE GENOMIC DNA]</scope>
</reference>
<accession>A0A0R3W4V3</accession>
<dbReference type="Proteomes" id="UP000282613">
    <property type="component" value="Unassembled WGS sequence"/>
</dbReference>
<evidence type="ECO:0000313" key="3">
    <source>
        <dbReference type="Proteomes" id="UP000282613"/>
    </source>
</evidence>
<protein>
    <submittedName>
        <fullName evidence="2 4">Uncharacterized protein</fullName>
    </submittedName>
</protein>
<evidence type="ECO:0000313" key="2">
    <source>
        <dbReference type="EMBL" id="VDK34518.1"/>
    </source>
</evidence>
<reference evidence="4" key="1">
    <citation type="submission" date="2017-02" db="UniProtKB">
        <authorList>
            <consortium name="WormBaseParasite"/>
        </authorList>
    </citation>
    <scope>IDENTIFICATION</scope>
</reference>
<proteinExistence type="predicted"/>
<keyword evidence="3" id="KW-1185">Reference proteome</keyword>
<sequence>MTASNVVRLTESKVGEFNRQSVAVDVYHTTALGGLHSTAVVVVSTAEIQHLQEKLEWRVLRPHKSSVIFISPRSANESQHVGQATPRPRGGALRPYALVAKPWTNAGVGSMASSSRGSDAKLSSGAY</sequence>
<gene>
    <name evidence="2" type="ORF">TASK_LOCUS5107</name>
</gene>
<name>A0A0R3W4V3_TAEAS</name>
<evidence type="ECO:0000256" key="1">
    <source>
        <dbReference type="SAM" id="MobiDB-lite"/>
    </source>
</evidence>
<feature type="region of interest" description="Disordered" evidence="1">
    <location>
        <begin position="106"/>
        <end position="127"/>
    </location>
</feature>
<dbReference type="AlphaFoldDB" id="A0A0R3W4V3"/>
<organism evidence="4">
    <name type="scientific">Taenia asiatica</name>
    <name type="common">Asian tapeworm</name>
    <dbReference type="NCBI Taxonomy" id="60517"/>
    <lineage>
        <taxon>Eukaryota</taxon>
        <taxon>Metazoa</taxon>
        <taxon>Spiralia</taxon>
        <taxon>Lophotrochozoa</taxon>
        <taxon>Platyhelminthes</taxon>
        <taxon>Cestoda</taxon>
        <taxon>Eucestoda</taxon>
        <taxon>Cyclophyllidea</taxon>
        <taxon>Taeniidae</taxon>
        <taxon>Taenia</taxon>
    </lineage>
</organism>